<feature type="transmembrane region" description="Helical" evidence="2">
    <location>
        <begin position="1029"/>
        <end position="1046"/>
    </location>
</feature>
<feature type="compositionally biased region" description="Acidic residues" evidence="1">
    <location>
        <begin position="382"/>
        <end position="392"/>
    </location>
</feature>
<dbReference type="PANTHER" id="PTHR43685">
    <property type="entry name" value="GLYCOSYLTRANSFERASE"/>
    <property type="match status" value="1"/>
</dbReference>
<feature type="transmembrane region" description="Helical" evidence="2">
    <location>
        <begin position="292"/>
        <end position="315"/>
    </location>
</feature>
<dbReference type="InterPro" id="IPR029044">
    <property type="entry name" value="Nucleotide-diphossugar_trans"/>
</dbReference>
<dbReference type="SUPFAM" id="SSF53448">
    <property type="entry name" value="Nucleotide-diphospho-sugar transferases"/>
    <property type="match status" value="1"/>
</dbReference>
<dbReference type="Pfam" id="PF13641">
    <property type="entry name" value="Glyco_tranf_2_3"/>
    <property type="match status" value="1"/>
</dbReference>
<feature type="transmembrane region" description="Helical" evidence="2">
    <location>
        <begin position="595"/>
        <end position="623"/>
    </location>
</feature>
<feature type="transmembrane region" description="Helical" evidence="2">
    <location>
        <begin position="741"/>
        <end position="761"/>
    </location>
</feature>
<reference evidence="3" key="1">
    <citation type="submission" date="2020-03" db="EMBL/GenBank/DDBJ databases">
        <title>Draft sequencing of Calidifontibacter sp. DB0510.</title>
        <authorList>
            <person name="Kim D.-U."/>
        </authorList>
    </citation>
    <scope>NUCLEOTIDE SEQUENCE</scope>
    <source>
        <strain evidence="3">DB0510</strain>
    </source>
</reference>
<evidence type="ECO:0000256" key="2">
    <source>
        <dbReference type="SAM" id="Phobius"/>
    </source>
</evidence>
<feature type="transmembrane region" description="Helical" evidence="2">
    <location>
        <begin position="685"/>
        <end position="704"/>
    </location>
</feature>
<evidence type="ECO:0000313" key="4">
    <source>
        <dbReference type="Proteomes" id="UP000744769"/>
    </source>
</evidence>
<feature type="transmembrane region" description="Helical" evidence="2">
    <location>
        <begin position="629"/>
        <end position="649"/>
    </location>
</feature>
<accession>A0A967AY44</accession>
<dbReference type="EMBL" id="JAAOIV010000001">
    <property type="protein sequence ID" value="NHN54577.1"/>
    <property type="molecule type" value="Genomic_DNA"/>
</dbReference>
<keyword evidence="4" id="KW-1185">Reference proteome</keyword>
<feature type="transmembrane region" description="Helical" evidence="2">
    <location>
        <begin position="411"/>
        <end position="431"/>
    </location>
</feature>
<organism evidence="3 4">
    <name type="scientific">Metallococcus carri</name>
    <dbReference type="NCBI Taxonomy" id="1656884"/>
    <lineage>
        <taxon>Bacteria</taxon>
        <taxon>Bacillati</taxon>
        <taxon>Actinomycetota</taxon>
        <taxon>Actinomycetes</taxon>
        <taxon>Micrococcales</taxon>
        <taxon>Dermacoccaceae</taxon>
        <taxon>Metallococcus</taxon>
    </lineage>
</organism>
<gene>
    <name evidence="3" type="ORF">G9U51_02130</name>
</gene>
<keyword evidence="2" id="KW-1133">Transmembrane helix</keyword>
<dbReference type="AlphaFoldDB" id="A0A967AY44"/>
<sequence>MPEGTATRFAVTALLVVQHGRDRWLSTTFSQLIAQTRRPDRLVIIDATEQRLMHGYLDEHDDIRAHFPHVSVVTVPAGSPFADLVDIAVEALPGPGEDVVVPRRTRERAHKRPVRQRDRYEWLWLLHEDSAPDREALARLVTVVEPSSRIGIAGCKVVSFADPKRLLNVGLELTRTGRHVGARTAGERDQGQYDQRTDVLAVSSAGMLIRRDVYAVLGGFDPAFDGDGDGVDICWRAHLTGHQVVVVPGARVRQDLADPADPAARDADLPRPRSARTLRRHRQVALARSSLLGMPFMAAWIFVCGIASGLLLLLAKRPRRAGAEFAQAFAPFDLGRIAGARFRFVGRATARRRHLGAVFVPWEGAVRSAYDAIHDAVTPDRDGDDPAGEDVEPGPVSEEVEELRPPRRAGLITNPGLWAVLALVVAAGWRWRDLLGGGAVQGRAQGLGGGELRPFATTAQAMYHSWRDTWSGPGLGGLGRPAESLIALMPFAWLIEQIPGLRADTSGATAVAWLLVLAMPLSGWTAYRAGRIATAARWPRAVAALAWASLPTLTTGIAQGRLGPVIAHILLPLVVAGGFGIASRRATASVTFGTTLAAGLLGAFAPAMLLLALVPALLVLGAGPGWARLRALILLVVPWLLLGVSTLWLTDDWHRIFSGPGVLTAGSGAPVAPWQLALLHPGGPGSYLVLVSAPVLLVAVLGLLRGGTPRAHLGLIVFGLISLAAALLAPRVTVVPGRTVWTGLPLDGWALALLGCALLGLRGVRVRTGWQRTVVPVVVSLAGLAAVTGAVFAAGSSLSPLHAAPATMPAVAAEQARTPGAVRALILRAGSDGAITYRLQGRETGLPGTDIGEPLSAVHPALTSLVSTILSGQGTTGAPARLHALAVGYVVLEGPPSATAPLRRTLDATAGLVPTSGTTGLWRVSPLASPDGRTSVASSRLTISVGGVPTREVPSSVQHARTRTQLPAGAPGRRLVVSEGAGWAGANQVRYAGRTLTAVPGQPFPTYLLGAGPGTLEITPQAAHPRVRWAQGIALALVVFFAIPLGNRRSRRSQW</sequence>
<keyword evidence="2" id="KW-0812">Transmembrane</keyword>
<name>A0A967AY44_9MICO</name>
<feature type="transmembrane region" description="Helical" evidence="2">
    <location>
        <begin position="510"/>
        <end position="529"/>
    </location>
</feature>
<protein>
    <submittedName>
        <fullName evidence="3">Glycosyltransferase</fullName>
    </submittedName>
</protein>
<dbReference type="Gene3D" id="3.90.550.10">
    <property type="entry name" value="Spore Coat Polysaccharide Biosynthesis Protein SpsA, Chain A"/>
    <property type="match status" value="1"/>
</dbReference>
<dbReference type="RefSeq" id="WP_166192371.1">
    <property type="nucleotide sequence ID" value="NZ_JAAOIV010000001.1"/>
</dbReference>
<feature type="transmembrane region" description="Helical" evidence="2">
    <location>
        <begin position="661"/>
        <end position="679"/>
    </location>
</feature>
<feature type="transmembrane region" description="Helical" evidence="2">
    <location>
        <begin position="565"/>
        <end position="583"/>
    </location>
</feature>
<feature type="transmembrane region" description="Helical" evidence="2">
    <location>
        <begin position="541"/>
        <end position="559"/>
    </location>
</feature>
<feature type="region of interest" description="Disordered" evidence="1">
    <location>
        <begin position="377"/>
        <end position="403"/>
    </location>
</feature>
<keyword evidence="2" id="KW-0472">Membrane</keyword>
<comment type="caution">
    <text evidence="3">The sequence shown here is derived from an EMBL/GenBank/DDBJ whole genome shotgun (WGS) entry which is preliminary data.</text>
</comment>
<evidence type="ECO:0000313" key="3">
    <source>
        <dbReference type="EMBL" id="NHN54577.1"/>
    </source>
</evidence>
<dbReference type="PANTHER" id="PTHR43685:SF3">
    <property type="entry name" value="SLR2126 PROTEIN"/>
    <property type="match status" value="1"/>
</dbReference>
<dbReference type="InterPro" id="IPR050834">
    <property type="entry name" value="Glycosyltransf_2"/>
</dbReference>
<proteinExistence type="predicted"/>
<feature type="transmembrane region" description="Helical" evidence="2">
    <location>
        <begin position="773"/>
        <end position="795"/>
    </location>
</feature>
<feature type="transmembrane region" description="Helical" evidence="2">
    <location>
        <begin position="711"/>
        <end position="729"/>
    </location>
</feature>
<dbReference type="Proteomes" id="UP000744769">
    <property type="component" value="Unassembled WGS sequence"/>
</dbReference>
<evidence type="ECO:0000256" key="1">
    <source>
        <dbReference type="SAM" id="MobiDB-lite"/>
    </source>
</evidence>